<feature type="transmembrane region" description="Helical" evidence="1">
    <location>
        <begin position="72"/>
        <end position="90"/>
    </location>
</feature>
<proteinExistence type="predicted"/>
<gene>
    <name evidence="2" type="ORF">SAMN05444817_103220</name>
</gene>
<evidence type="ECO:0000313" key="3">
    <source>
        <dbReference type="Proteomes" id="UP000186292"/>
    </source>
</evidence>
<dbReference type="EMBL" id="FTOF01000003">
    <property type="protein sequence ID" value="SIS43640.1"/>
    <property type="molecule type" value="Genomic_DNA"/>
</dbReference>
<evidence type="ECO:0000256" key="1">
    <source>
        <dbReference type="SAM" id="Phobius"/>
    </source>
</evidence>
<accession>A0A1N7J2R8</accession>
<feature type="transmembrane region" description="Helical" evidence="1">
    <location>
        <begin position="235"/>
        <end position="255"/>
    </location>
</feature>
<evidence type="ECO:0008006" key="4">
    <source>
        <dbReference type="Google" id="ProtNLM"/>
    </source>
</evidence>
<feature type="transmembrane region" description="Helical" evidence="1">
    <location>
        <begin position="208"/>
        <end position="229"/>
    </location>
</feature>
<feature type="transmembrane region" description="Helical" evidence="1">
    <location>
        <begin position="96"/>
        <end position="114"/>
    </location>
</feature>
<feature type="transmembrane region" description="Helical" evidence="1">
    <location>
        <begin position="10"/>
        <end position="27"/>
    </location>
</feature>
<dbReference type="AlphaFoldDB" id="A0A1N7J2R8"/>
<protein>
    <recommendedName>
        <fullName evidence="4">Copper oxidase</fullName>
    </recommendedName>
</protein>
<dbReference type="Proteomes" id="UP000186292">
    <property type="component" value="Unassembled WGS sequence"/>
</dbReference>
<feature type="transmembrane region" description="Helical" evidence="1">
    <location>
        <begin position="33"/>
        <end position="51"/>
    </location>
</feature>
<keyword evidence="1" id="KW-0472">Membrane</keyword>
<dbReference type="STRING" id="1161099.SAMN05444817_103220"/>
<keyword evidence="1" id="KW-1133">Transmembrane helix</keyword>
<feature type="transmembrane region" description="Helical" evidence="1">
    <location>
        <begin position="169"/>
        <end position="196"/>
    </location>
</feature>
<feature type="transmembrane region" description="Helical" evidence="1">
    <location>
        <begin position="365"/>
        <end position="385"/>
    </location>
</feature>
<name>A0A1N7J2R8_9CORY</name>
<keyword evidence="3" id="KW-1185">Reference proteome</keyword>
<reference evidence="3" key="1">
    <citation type="submission" date="2017-01" db="EMBL/GenBank/DDBJ databases">
        <authorList>
            <person name="Varghese N."/>
            <person name="Submissions S."/>
        </authorList>
    </citation>
    <scope>NUCLEOTIDE SEQUENCE [LARGE SCALE GENOMIC DNA]</scope>
    <source>
        <strain evidence="3">DSM 44531</strain>
    </source>
</reference>
<organism evidence="2 3">
    <name type="scientific">Corynebacterium appendicis CIP 107643</name>
    <dbReference type="NCBI Taxonomy" id="1161099"/>
    <lineage>
        <taxon>Bacteria</taxon>
        <taxon>Bacillati</taxon>
        <taxon>Actinomycetota</taxon>
        <taxon>Actinomycetes</taxon>
        <taxon>Mycobacteriales</taxon>
        <taxon>Corynebacteriaceae</taxon>
        <taxon>Corynebacterium</taxon>
    </lineage>
</organism>
<feature type="transmembrane region" description="Helical" evidence="1">
    <location>
        <begin position="342"/>
        <end position="359"/>
    </location>
</feature>
<sequence length="403" mass="42835">MWHRKVSRPVTVWMGVFVIVGLVHTFVPEPRWLLIHIFTLGVLTNSIVVWSQNLTERFLQHKLPDSARPAQLLRSRILNAGVVGVLIGQVLSGIEWHWGITWCGAALVVGALGWHAVSVGKQIASAPEKRFRPVAWGYVASAACLVVGGCFGAALALDLRGGWQQRVLLAHMLLNIGGFVGFAAMASLVILLPAMWRMRAMLARPRTVLALMGAGLVFASTGALCGSGRALGLGVLVYAAAWAWALQTWFAGVLATSWRERVTYPSLSVLLAVAWLVAALTAFGTSALLIDASLDALIPPTLPLIAGFAAQLLIGTMSYLMPTTIGGGPAATRAGLAELNRAGVVRVAVFNAALLGWLFAPSSIARIVCSIIACACLVAFIPLMVRGVRAQRAVIMEKAAARK</sequence>
<keyword evidence="1" id="KW-0812">Transmembrane</keyword>
<feature type="transmembrane region" description="Helical" evidence="1">
    <location>
        <begin position="135"/>
        <end position="157"/>
    </location>
</feature>
<feature type="transmembrane region" description="Helical" evidence="1">
    <location>
        <begin position="302"/>
        <end position="321"/>
    </location>
</feature>
<feature type="transmembrane region" description="Helical" evidence="1">
    <location>
        <begin position="267"/>
        <end position="290"/>
    </location>
</feature>
<evidence type="ECO:0000313" key="2">
    <source>
        <dbReference type="EMBL" id="SIS43640.1"/>
    </source>
</evidence>